<keyword evidence="4" id="KW-1185">Reference proteome</keyword>
<evidence type="ECO:0000313" key="4">
    <source>
        <dbReference type="Proteomes" id="UP000286990"/>
    </source>
</evidence>
<sequence length="279" mass="31863">MDKRILIPTDFSKNALNAARYALDLYSKLNCEFYFLNVFSLDGYTTKSLSFPEPDSAEYRTAQAKSHDSFLKLLDMLKLHNDNPKHAFHTISTFNYLSEAIKRTIAEKDIDLIVLGTQGASGTKGVIFGSNTVKAMEKIRECPVMAVPKNVQFSIPKEIVFPTNYKATFKRRKLSYLIEIAKMFESTVRVLYVSKKHDLTELQESNKQLLHAIMEPIKHDFHNLTENDVAEGITSFVESRNSDMIAFINHKHFFFNSVFSKPLVKEIGYKAIVPILALH</sequence>
<gene>
    <name evidence="3" type="ORF">DZC72_08515</name>
</gene>
<comment type="similarity">
    <text evidence="1">Belongs to the universal stress protein A family.</text>
</comment>
<dbReference type="AlphaFoldDB" id="A0A3R8Q6J2"/>
<dbReference type="EMBL" id="QUSX01000001">
    <property type="protein sequence ID" value="RRQ50565.1"/>
    <property type="molecule type" value="Genomic_DNA"/>
</dbReference>
<dbReference type="InterPro" id="IPR014729">
    <property type="entry name" value="Rossmann-like_a/b/a_fold"/>
</dbReference>
<dbReference type="CDD" id="cd00293">
    <property type="entry name" value="USP-like"/>
    <property type="match status" value="1"/>
</dbReference>
<dbReference type="InterPro" id="IPR006015">
    <property type="entry name" value="Universal_stress_UspA"/>
</dbReference>
<dbReference type="PANTHER" id="PTHR46268:SF6">
    <property type="entry name" value="UNIVERSAL STRESS PROTEIN UP12"/>
    <property type="match status" value="1"/>
</dbReference>
<feature type="domain" description="UspA" evidence="2">
    <location>
        <begin position="3"/>
        <end position="148"/>
    </location>
</feature>
<accession>A0A3R8Q6J2</accession>
<dbReference type="SUPFAM" id="SSF52402">
    <property type="entry name" value="Adenine nucleotide alpha hydrolases-like"/>
    <property type="match status" value="2"/>
</dbReference>
<dbReference type="Pfam" id="PF00582">
    <property type="entry name" value="Usp"/>
    <property type="match status" value="1"/>
</dbReference>
<name>A0A3R8Q6J2_9FLAO</name>
<reference evidence="4" key="2">
    <citation type="submission" date="2018-12" db="EMBL/GenBank/DDBJ databases">
        <title>Maribacter lutimaris sp. nov., isolated from marine sediment.</title>
        <authorList>
            <person name="Kim K.K."/>
        </authorList>
    </citation>
    <scope>NUCLEOTIDE SEQUENCE [LARGE SCALE GENOMIC DNA]</scope>
    <source>
        <strain evidence="4">PoM-212</strain>
    </source>
</reference>
<proteinExistence type="inferred from homology"/>
<dbReference type="PRINTS" id="PR01438">
    <property type="entry name" value="UNVRSLSTRESS"/>
</dbReference>
<dbReference type="Proteomes" id="UP000286990">
    <property type="component" value="Unassembled WGS sequence"/>
</dbReference>
<evidence type="ECO:0000256" key="1">
    <source>
        <dbReference type="ARBA" id="ARBA00008791"/>
    </source>
</evidence>
<dbReference type="PANTHER" id="PTHR46268">
    <property type="entry name" value="STRESS RESPONSE PROTEIN NHAX"/>
    <property type="match status" value="1"/>
</dbReference>
<comment type="caution">
    <text evidence="3">The sequence shown here is derived from an EMBL/GenBank/DDBJ whole genome shotgun (WGS) entry which is preliminary data.</text>
</comment>
<dbReference type="Gene3D" id="3.40.50.620">
    <property type="entry name" value="HUPs"/>
    <property type="match status" value="2"/>
</dbReference>
<evidence type="ECO:0000313" key="3">
    <source>
        <dbReference type="EMBL" id="RRQ50565.1"/>
    </source>
</evidence>
<dbReference type="RefSeq" id="WP_125222386.1">
    <property type="nucleotide sequence ID" value="NZ_QUSX01000001.1"/>
</dbReference>
<protein>
    <submittedName>
        <fullName evidence="3">Universal stress protein</fullName>
    </submittedName>
</protein>
<dbReference type="InterPro" id="IPR006016">
    <property type="entry name" value="UspA"/>
</dbReference>
<reference evidence="4" key="1">
    <citation type="submission" date="2018-08" db="EMBL/GenBank/DDBJ databases">
        <authorList>
            <person name="Khan S.A."/>
            <person name="J S.E."/>
        </authorList>
    </citation>
    <scope>NUCLEOTIDE SEQUENCE [LARGE SCALE GENOMIC DNA]</scope>
    <source>
        <strain evidence="4">PoM-212</strain>
    </source>
</reference>
<organism evidence="3 4">
    <name type="scientific">Maribacter algicola</name>
    <dbReference type="NCBI Taxonomy" id="2498892"/>
    <lineage>
        <taxon>Bacteria</taxon>
        <taxon>Pseudomonadati</taxon>
        <taxon>Bacteroidota</taxon>
        <taxon>Flavobacteriia</taxon>
        <taxon>Flavobacteriales</taxon>
        <taxon>Flavobacteriaceae</taxon>
        <taxon>Maribacter</taxon>
    </lineage>
</organism>
<evidence type="ECO:0000259" key="2">
    <source>
        <dbReference type="Pfam" id="PF00582"/>
    </source>
</evidence>
<dbReference type="OrthoDB" id="9788959at2"/>